<dbReference type="Proteomes" id="UP001303236">
    <property type="component" value="Chromosome"/>
</dbReference>
<evidence type="ECO:0000313" key="4">
    <source>
        <dbReference type="EMBL" id="WNF25394.1"/>
    </source>
</evidence>
<evidence type="ECO:0000259" key="2">
    <source>
        <dbReference type="Pfam" id="PF00501"/>
    </source>
</evidence>
<proteinExistence type="inferred from homology"/>
<comment type="similarity">
    <text evidence="1">Belongs to the ATP-dependent AMP-binding enzyme family.</text>
</comment>
<accession>A0ABY9VQI9</accession>
<evidence type="ECO:0000313" key="5">
    <source>
        <dbReference type="Proteomes" id="UP001303236"/>
    </source>
</evidence>
<dbReference type="InterPro" id="IPR025110">
    <property type="entry name" value="AMP-bd_C"/>
</dbReference>
<gene>
    <name evidence="4" type="ORF">RI138_00460</name>
</gene>
<dbReference type="PANTHER" id="PTHR43201:SF8">
    <property type="entry name" value="ACYL-COA SYNTHETASE FAMILY MEMBER 3"/>
    <property type="match status" value="1"/>
</dbReference>
<keyword evidence="5" id="KW-1185">Reference proteome</keyword>
<name>A0ABY9VQI9_9ACTN</name>
<dbReference type="InterPro" id="IPR042099">
    <property type="entry name" value="ANL_N_sf"/>
</dbReference>
<reference evidence="4 5" key="1">
    <citation type="submission" date="2023-09" db="EMBL/GenBank/DDBJ databases">
        <title>Genome completion map analysis of the actinomycetes C11-1.</title>
        <authorList>
            <person name="Qin P."/>
            <person name="Guan P."/>
        </authorList>
    </citation>
    <scope>NUCLEOTIDE SEQUENCE [LARGE SCALE GENOMIC DNA]</scope>
    <source>
        <strain evidence="4 5">C11-1</strain>
    </source>
</reference>
<feature type="domain" description="AMP-dependent synthetase/ligase" evidence="2">
    <location>
        <begin position="39"/>
        <end position="327"/>
    </location>
</feature>
<dbReference type="Pfam" id="PF13193">
    <property type="entry name" value="AMP-binding_C"/>
    <property type="match status" value="1"/>
</dbReference>
<dbReference type="SUPFAM" id="SSF56801">
    <property type="entry name" value="Acetyl-CoA synthetase-like"/>
    <property type="match status" value="1"/>
</dbReference>
<dbReference type="Gene3D" id="3.40.50.12780">
    <property type="entry name" value="N-terminal domain of ligase-like"/>
    <property type="match status" value="1"/>
</dbReference>
<evidence type="ECO:0000259" key="3">
    <source>
        <dbReference type="Pfam" id="PF13193"/>
    </source>
</evidence>
<dbReference type="PROSITE" id="PS00455">
    <property type="entry name" value="AMP_BINDING"/>
    <property type="match status" value="1"/>
</dbReference>
<dbReference type="InterPro" id="IPR000873">
    <property type="entry name" value="AMP-dep_synth/lig_dom"/>
</dbReference>
<evidence type="ECO:0000256" key="1">
    <source>
        <dbReference type="ARBA" id="ARBA00006432"/>
    </source>
</evidence>
<sequence>MGIPVGGTAPIRPVCAEGDWVDDVLLKGDGREIALYLSGPVTRAELRRLVGEQQQRLAAAGLVAGGTVAVRLPPSLSCIVAMLAGWRSGAQVALLDYRLTTHEVGKAVARLAPQLVIEPAVDVTGTLRGFFDVDARITPLRGGRPAASEHALLQLSSGSTGPSKVIGRTAGSLLAELDRYARLDGFPRQGERTVVLASIVHVLGLVGGLLHGLAAGAQVVLPAWQSVDGILKAVAAGDRPTTVLGVPSQTAVLAAARTPPRLPQLRRMITGGELVKESVRERFTTGYGAELGVMYGMTEAGVIATDLTGADRPALTPAPGMRVRVDDGEILLGLPESPYVGLTDPARYVDGWLRTKDAGSIDEVTGLLTVHGRLDSQVSIGGLKVDLSEVEASISALPGVSEAVVVHGTGIEAFVMVDEQAVFDGLADSLAARLAPYKRPRSLNLLTELPRTATGKPVRNAEILRAAVRSAAAAPPAQLHTAGETR</sequence>
<organism evidence="4 5">
    <name type="scientific">Streptomyces durocortorensis</name>
    <dbReference type="NCBI Taxonomy" id="2811104"/>
    <lineage>
        <taxon>Bacteria</taxon>
        <taxon>Bacillati</taxon>
        <taxon>Actinomycetota</taxon>
        <taxon>Actinomycetes</taxon>
        <taxon>Kitasatosporales</taxon>
        <taxon>Streptomycetaceae</taxon>
        <taxon>Streptomyces</taxon>
    </lineage>
</organism>
<dbReference type="Pfam" id="PF00501">
    <property type="entry name" value="AMP-binding"/>
    <property type="match status" value="1"/>
</dbReference>
<dbReference type="EMBL" id="CP134500">
    <property type="protein sequence ID" value="WNF25394.1"/>
    <property type="molecule type" value="Genomic_DNA"/>
</dbReference>
<protein>
    <submittedName>
        <fullName evidence="4">Class I adenylate-forming enzyme family protein</fullName>
    </submittedName>
</protein>
<dbReference type="CDD" id="cd04433">
    <property type="entry name" value="AFD_class_I"/>
    <property type="match status" value="1"/>
</dbReference>
<dbReference type="Gene3D" id="3.30.300.30">
    <property type="match status" value="1"/>
</dbReference>
<feature type="domain" description="AMP-binding enzyme C-terminal" evidence="3">
    <location>
        <begin position="389"/>
        <end position="456"/>
    </location>
</feature>
<dbReference type="InterPro" id="IPR045851">
    <property type="entry name" value="AMP-bd_C_sf"/>
</dbReference>
<dbReference type="PANTHER" id="PTHR43201">
    <property type="entry name" value="ACYL-COA SYNTHETASE"/>
    <property type="match status" value="1"/>
</dbReference>
<dbReference type="InterPro" id="IPR020845">
    <property type="entry name" value="AMP-binding_CS"/>
</dbReference>